<dbReference type="RefSeq" id="WP_045634293.1">
    <property type="nucleotide sequence ID" value="NZ_CP023511.1"/>
</dbReference>
<protein>
    <submittedName>
        <fullName evidence="9">PTS multi-domain regulator</fullName>
    </submittedName>
</protein>
<dbReference type="InterPro" id="IPR003501">
    <property type="entry name" value="PTS_EIIB_2/3"/>
</dbReference>
<evidence type="ECO:0000259" key="8">
    <source>
        <dbReference type="PROSITE" id="PS51372"/>
    </source>
</evidence>
<dbReference type="InterPro" id="IPR016152">
    <property type="entry name" value="PTrfase/Anion_transptr"/>
</dbReference>
<evidence type="ECO:0000256" key="3">
    <source>
        <dbReference type="ARBA" id="ARBA00023015"/>
    </source>
</evidence>
<organism evidence="9 10">
    <name type="scientific">Streptococcus gordonii</name>
    <dbReference type="NCBI Taxonomy" id="1302"/>
    <lineage>
        <taxon>Bacteria</taxon>
        <taxon>Bacillati</taxon>
        <taxon>Bacillota</taxon>
        <taxon>Bacilli</taxon>
        <taxon>Lactobacillales</taxon>
        <taxon>Streptococcaceae</taxon>
        <taxon>Streptococcus</taxon>
    </lineage>
</organism>
<dbReference type="PROSITE" id="PS51372">
    <property type="entry name" value="PRD_2"/>
    <property type="match status" value="1"/>
</dbReference>
<keyword evidence="1" id="KW-0808">Transferase</keyword>
<keyword evidence="5" id="KW-0804">Transcription</keyword>
<dbReference type="InterPro" id="IPR007737">
    <property type="entry name" value="Mga_HTH"/>
</dbReference>
<accession>A0AB34SAH3</accession>
<dbReference type="PROSITE" id="PS51099">
    <property type="entry name" value="PTS_EIIB_TYPE_2"/>
    <property type="match status" value="1"/>
</dbReference>
<evidence type="ECO:0000259" key="7">
    <source>
        <dbReference type="PROSITE" id="PS51099"/>
    </source>
</evidence>
<evidence type="ECO:0000313" key="9">
    <source>
        <dbReference type="EMBL" id="KJQ65770.1"/>
    </source>
</evidence>
<comment type="caution">
    <text evidence="9">The sequence shown here is derived from an EMBL/GenBank/DDBJ whole genome shotgun (WGS) entry which is preliminary data.</text>
</comment>
<dbReference type="InterPro" id="IPR013011">
    <property type="entry name" value="PTS_EIIB_2"/>
</dbReference>
<dbReference type="SUPFAM" id="SSF63520">
    <property type="entry name" value="PTS-regulatory domain, PRD"/>
    <property type="match status" value="1"/>
</dbReference>
<dbReference type="InterPro" id="IPR050661">
    <property type="entry name" value="BglG_antiterminators"/>
</dbReference>
<keyword evidence="2" id="KW-0677">Repeat</keyword>
<feature type="domain" description="PRD" evidence="8">
    <location>
        <begin position="280"/>
        <end position="388"/>
    </location>
</feature>
<dbReference type="GO" id="GO:0006355">
    <property type="term" value="P:regulation of DNA-templated transcription"/>
    <property type="evidence" value="ECO:0007669"/>
    <property type="project" value="InterPro"/>
</dbReference>
<dbReference type="GO" id="GO:0009401">
    <property type="term" value="P:phosphoenolpyruvate-dependent sugar phosphotransferase system"/>
    <property type="evidence" value="ECO:0007669"/>
    <property type="project" value="InterPro"/>
</dbReference>
<keyword evidence="4" id="KW-0010">Activator</keyword>
<evidence type="ECO:0000256" key="4">
    <source>
        <dbReference type="ARBA" id="ARBA00023159"/>
    </source>
</evidence>
<reference evidence="9 10" key="1">
    <citation type="submission" date="2015-02" db="EMBL/GenBank/DDBJ databases">
        <title>Evolution of amylase-binding proteins of oral streptococcal species.</title>
        <authorList>
            <person name="Haase E.M."/>
        </authorList>
    </citation>
    <scope>NUCLEOTIDE SEQUENCE [LARGE SCALE GENOMIC DNA]</scope>
    <source>
        <strain evidence="10">UB10712</strain>
    </source>
</reference>
<feature type="domain" description="PTS EIIB type-2" evidence="7">
    <location>
        <begin position="393"/>
        <end position="482"/>
    </location>
</feature>
<dbReference type="InterPro" id="IPR011608">
    <property type="entry name" value="PRD"/>
</dbReference>
<dbReference type="PANTHER" id="PTHR30185">
    <property type="entry name" value="CRYPTIC BETA-GLUCOSIDE BGL OPERON ANTITERMINATOR"/>
    <property type="match status" value="1"/>
</dbReference>
<evidence type="ECO:0000313" key="10">
    <source>
        <dbReference type="Proteomes" id="UP000033375"/>
    </source>
</evidence>
<dbReference type="SUPFAM" id="SSF55804">
    <property type="entry name" value="Phoshotransferase/anion transport protein"/>
    <property type="match status" value="1"/>
</dbReference>
<dbReference type="InterPro" id="IPR036634">
    <property type="entry name" value="PRD_sf"/>
</dbReference>
<evidence type="ECO:0000256" key="2">
    <source>
        <dbReference type="ARBA" id="ARBA00022737"/>
    </source>
</evidence>
<dbReference type="EMBL" id="JYGN01000002">
    <property type="protein sequence ID" value="KJQ65770.1"/>
    <property type="molecule type" value="Genomic_DNA"/>
</dbReference>
<feature type="domain" description="PTS EIIA type-2" evidence="6">
    <location>
        <begin position="533"/>
        <end position="676"/>
    </location>
</feature>
<dbReference type="AlphaFoldDB" id="A0AB34SAH3"/>
<dbReference type="Gene3D" id="3.40.930.10">
    <property type="entry name" value="Mannitol-specific EII, Chain A"/>
    <property type="match status" value="1"/>
</dbReference>
<dbReference type="GO" id="GO:0008982">
    <property type="term" value="F:protein-N(PI)-phosphohistidine-sugar phosphotransferase activity"/>
    <property type="evidence" value="ECO:0007669"/>
    <property type="project" value="InterPro"/>
</dbReference>
<name>A0AB34SAH3_STRGN</name>
<dbReference type="Pfam" id="PF00874">
    <property type="entry name" value="PRD"/>
    <property type="match status" value="1"/>
</dbReference>
<evidence type="ECO:0000259" key="6">
    <source>
        <dbReference type="PROSITE" id="PS51094"/>
    </source>
</evidence>
<sequence length="680" mass="77825">MESRLSELFQRVCTTEQLTTIDELSRLFKVSNRTILNDIEKVNGYLKQHDFPPIQVKNKRISYPLKLYLTFSDLLVNKSELLLLDEEIRRKQLLLDMLLDMDHFSITAAIAKYGLSRNTIIKEIKTIRAALSTQGIELIPISFVGYHLSGDEAVIRRLAASLFPVAKINIFASSEFVAQLEELSQLLSVLLEKLNRRISQTAFERLLAYFWVSYSRFQQQHFIPKKETVEQLILEELILQSIPLFHQLFATISHHPEDLKYLADRVAEASLLDPEERLSDDWLSWNVIVLDFINSVSKLTEESYFCVDTDLFEGILTHLRPATKRLLNGEELLNPLYDEVISHFKELHEAVLESLPALERKLGVTFTLQESSFLTLFFESSLQRKRFQKRVLNDIIIVCNEGISTSQMLNSRLQRVFAFNILGTFSKREALAWQQTHHADLIITTVDIPEARFPTIKVNALLLSEDIERIQKISNQSLKEIHADEILTVIKRRIHLTKEQESAIFSDLTFLLQGTIFKQKQKKEEKKEPMLMEVLTQATIEANYPAKDREDAVRECGRLLVQSGAARESYVEGMLENVQVNGTYIVIAPGIAMPHARPEKGAIKIGFSLLTLQDPIKFNHPTNDPVKLVIGLCATDHQTHLKALSELVETLSHQEIITQLYSAKTSQEIYSIIKGGTEND</sequence>
<evidence type="ECO:0000256" key="5">
    <source>
        <dbReference type="ARBA" id="ARBA00023163"/>
    </source>
</evidence>
<dbReference type="Pfam" id="PF00359">
    <property type="entry name" value="PTS_EIIA_2"/>
    <property type="match status" value="1"/>
</dbReference>
<gene>
    <name evidence="9" type="ORF">TZ88_00463</name>
</gene>
<dbReference type="InterPro" id="IPR002178">
    <property type="entry name" value="PTS_EIIA_type-2_dom"/>
</dbReference>
<dbReference type="PANTHER" id="PTHR30185:SF18">
    <property type="entry name" value="TRANSCRIPTIONAL REGULATOR MTLR"/>
    <property type="match status" value="1"/>
</dbReference>
<evidence type="ECO:0000256" key="1">
    <source>
        <dbReference type="ARBA" id="ARBA00022679"/>
    </source>
</evidence>
<keyword evidence="3" id="KW-0805">Transcription regulation</keyword>
<dbReference type="CDD" id="cd00211">
    <property type="entry name" value="PTS_IIA_fru"/>
    <property type="match status" value="1"/>
</dbReference>
<dbReference type="Gene3D" id="3.40.50.2300">
    <property type="match status" value="1"/>
</dbReference>
<dbReference type="Proteomes" id="UP000033375">
    <property type="component" value="Unassembled WGS sequence"/>
</dbReference>
<dbReference type="CDD" id="cd05568">
    <property type="entry name" value="PTS_IIB_bgl_like"/>
    <property type="match status" value="1"/>
</dbReference>
<proteinExistence type="predicted"/>
<dbReference type="SUPFAM" id="SSF52794">
    <property type="entry name" value="PTS system IIB component-like"/>
    <property type="match status" value="1"/>
</dbReference>
<dbReference type="PROSITE" id="PS51094">
    <property type="entry name" value="PTS_EIIA_TYPE_2"/>
    <property type="match status" value="1"/>
</dbReference>
<dbReference type="Pfam" id="PF02302">
    <property type="entry name" value="PTS_IIB"/>
    <property type="match status" value="1"/>
</dbReference>
<dbReference type="Gene3D" id="1.10.1790.10">
    <property type="entry name" value="PRD domain"/>
    <property type="match status" value="1"/>
</dbReference>
<dbReference type="InterPro" id="IPR036095">
    <property type="entry name" value="PTS_EIIB-like_sf"/>
</dbReference>
<dbReference type="Pfam" id="PF05043">
    <property type="entry name" value="Mga"/>
    <property type="match status" value="1"/>
</dbReference>